<dbReference type="OrthoDB" id="5920603at2759"/>
<comment type="caution">
    <text evidence="2">The sequence shown here is derived from an EMBL/GenBank/DDBJ whole genome shotgun (WGS) entry which is preliminary data.</text>
</comment>
<dbReference type="AlphaFoldDB" id="A0A0V0U2H6"/>
<proteinExistence type="predicted"/>
<keyword evidence="1" id="KW-0732">Signal</keyword>
<accession>A0A0V0U2H6</accession>
<feature type="signal peptide" evidence="1">
    <location>
        <begin position="1"/>
        <end position="17"/>
    </location>
</feature>
<feature type="chain" id="PRO_5006869795" evidence="1">
    <location>
        <begin position="18"/>
        <end position="215"/>
    </location>
</feature>
<organism evidence="2 3">
    <name type="scientific">Trichinella murrelli</name>
    <dbReference type="NCBI Taxonomy" id="144512"/>
    <lineage>
        <taxon>Eukaryota</taxon>
        <taxon>Metazoa</taxon>
        <taxon>Ecdysozoa</taxon>
        <taxon>Nematoda</taxon>
        <taxon>Enoplea</taxon>
        <taxon>Dorylaimia</taxon>
        <taxon>Trichinellida</taxon>
        <taxon>Trichinellidae</taxon>
        <taxon>Trichinella</taxon>
    </lineage>
</organism>
<reference evidence="2 3" key="1">
    <citation type="submission" date="2015-01" db="EMBL/GenBank/DDBJ databases">
        <title>Evolution of Trichinella species and genotypes.</title>
        <authorList>
            <person name="Korhonen P.K."/>
            <person name="Edoardo P."/>
            <person name="Giuseppe L.R."/>
            <person name="Gasser R.B."/>
        </authorList>
    </citation>
    <scope>NUCLEOTIDE SEQUENCE [LARGE SCALE GENOMIC DNA]</scope>
    <source>
        <strain evidence="2">ISS417</strain>
    </source>
</reference>
<keyword evidence="3" id="KW-1185">Reference proteome</keyword>
<name>A0A0V0U2H6_9BILA</name>
<evidence type="ECO:0000256" key="1">
    <source>
        <dbReference type="SAM" id="SignalP"/>
    </source>
</evidence>
<evidence type="ECO:0000313" key="3">
    <source>
        <dbReference type="Proteomes" id="UP000055048"/>
    </source>
</evidence>
<sequence>MHVRLGLLFTIVGLIQAFDPLFKDANVQIESTDAHHHLVVRNAELQEQTPCVPDLNGDTSHCAQKQATKTAVTEAKPRSRRCARCRSECGCGAAPMPIPAAPPPMVHQYGATPMQPAVSTGCGCARQPRCGCRQRRCGCRQRRCGCRQRRCGCRQRRCGCRQRCACRPRRCGCRQRRCGCRQRTCGCAPVAAPLPPPPPPMVRPAPLPYRLARKA</sequence>
<gene>
    <name evidence="2" type="ORF">T05_15330</name>
</gene>
<evidence type="ECO:0000313" key="2">
    <source>
        <dbReference type="EMBL" id="KRX45424.1"/>
    </source>
</evidence>
<dbReference type="Proteomes" id="UP000055048">
    <property type="component" value="Unassembled WGS sequence"/>
</dbReference>
<protein>
    <submittedName>
        <fullName evidence="2">Uncharacterized protein</fullName>
    </submittedName>
</protein>
<dbReference type="EMBL" id="JYDJ01000076">
    <property type="protein sequence ID" value="KRX45424.1"/>
    <property type="molecule type" value="Genomic_DNA"/>
</dbReference>